<keyword evidence="3" id="KW-1185">Reference proteome</keyword>
<evidence type="ECO:0000256" key="1">
    <source>
        <dbReference type="SAM" id="MobiDB-lite"/>
    </source>
</evidence>
<organism evidence="2 3">
    <name type="scientific">Azospirillum aestuarii</name>
    <dbReference type="NCBI Taxonomy" id="2802052"/>
    <lineage>
        <taxon>Bacteria</taxon>
        <taxon>Pseudomonadati</taxon>
        <taxon>Pseudomonadota</taxon>
        <taxon>Alphaproteobacteria</taxon>
        <taxon>Rhodospirillales</taxon>
        <taxon>Azospirillaceae</taxon>
        <taxon>Azospirillum</taxon>
    </lineage>
</organism>
<evidence type="ECO:0000313" key="2">
    <source>
        <dbReference type="EMBL" id="MBK4722812.1"/>
    </source>
</evidence>
<name>A0ABS1I6Y8_9PROT</name>
<reference evidence="2 3" key="1">
    <citation type="submission" date="2021-01" db="EMBL/GenBank/DDBJ databases">
        <title>Azospirillum sp. YIM DDC1 draft genome.</title>
        <authorList>
            <person name="Wang Y.-X."/>
        </authorList>
    </citation>
    <scope>NUCLEOTIDE SEQUENCE [LARGE SCALE GENOMIC DNA]</scope>
    <source>
        <strain evidence="2 3">YIM DDC1</strain>
    </source>
</reference>
<feature type="region of interest" description="Disordered" evidence="1">
    <location>
        <begin position="34"/>
        <end position="53"/>
    </location>
</feature>
<sequence>MRIKSELTAMIREFWGLSNRTRRMDDAVQRIEETGRRAEEAGRRAEESAQRAEANGQRLETLVAALAERIGPEFDAMVPAVTAALEPRLAGIAAQTAQAAGYGVMIHHHLLNTMENALLLNGRLASRALPRFQRIRNLADVEFKVFSQWGEDGIIDWLAAHVPVPNTRFVEFGVENFHEANCRFLLMNRNWRGLVMDGSEEHMRTVQAERLYWMHDLKAVPAFITAENIDTLLEGNGFGGPLGILSIDIDGNDYWVWKNVTAVDPAIIICEYNPILGDTRPVVVPYDPTFTRFAAHHSGLYFGASIAALRHLAEQRGYEFLGTNSNGINAFFVRRDLAGSVLPYLEEIKAFPSRHRDSRDAEGNLSHAAGVDRLALIGDMPVIDVSTGETLALKEIDTPYSNAWLAEMA</sequence>
<dbReference type="RefSeq" id="WP_200487180.1">
    <property type="nucleotide sequence ID" value="NZ_JAEPIV010000031.1"/>
</dbReference>
<feature type="compositionally biased region" description="Basic and acidic residues" evidence="1">
    <location>
        <begin position="34"/>
        <end position="50"/>
    </location>
</feature>
<gene>
    <name evidence="2" type="ORF">JJL56_28550</name>
</gene>
<dbReference type="Proteomes" id="UP000654452">
    <property type="component" value="Unassembled WGS sequence"/>
</dbReference>
<evidence type="ECO:0000313" key="3">
    <source>
        <dbReference type="Proteomes" id="UP000654452"/>
    </source>
</evidence>
<proteinExistence type="predicted"/>
<protein>
    <submittedName>
        <fullName evidence="2">Uncharacterized protein</fullName>
    </submittedName>
</protein>
<comment type="caution">
    <text evidence="2">The sequence shown here is derived from an EMBL/GenBank/DDBJ whole genome shotgun (WGS) entry which is preliminary data.</text>
</comment>
<accession>A0ABS1I6Y8</accession>
<dbReference type="EMBL" id="JAEPIV010000031">
    <property type="protein sequence ID" value="MBK4722812.1"/>
    <property type="molecule type" value="Genomic_DNA"/>
</dbReference>